<dbReference type="PANTHER" id="PTHR46211:SF1">
    <property type="entry name" value="GLYCEROPHOSPHODIESTER PHOSPHODIESTERASE, CYTOPLASMIC"/>
    <property type="match status" value="1"/>
</dbReference>
<evidence type="ECO:0000259" key="1">
    <source>
        <dbReference type="PROSITE" id="PS51704"/>
    </source>
</evidence>
<sequence length="244" mass="26933">MTAPAWLTERPIAHRGLHGGSRVPENSRPSFEAAVEAGLPIELDLQLSADDQLVVHHDPKLGRLTEQSGAVRRHSLADLRRMQIAGGPHTIMSFAELLELVDGRVPLLVEIKAGSAKTVRAAGVAAALRGYSGEAAVQSFDPDIVAWFRKNAPETPRGQLSGSFSGKRKMSAVRRLLLQNFAYNVATRPDFLGYELAHLSPRRSAWLRRTGKPLLLWTITSEEQRRRAEQLGDNYIFEGFTPLP</sequence>
<protein>
    <submittedName>
        <fullName evidence="2">Glycerophosphoryl diester phosphodiesterase</fullName>
    </submittedName>
</protein>
<accession>A0A917ET98</accession>
<organism evidence="2 3">
    <name type="scientific">Nesterenkonia cremea</name>
    <dbReference type="NCBI Taxonomy" id="1882340"/>
    <lineage>
        <taxon>Bacteria</taxon>
        <taxon>Bacillati</taxon>
        <taxon>Actinomycetota</taxon>
        <taxon>Actinomycetes</taxon>
        <taxon>Micrococcales</taxon>
        <taxon>Micrococcaceae</taxon>
        <taxon>Nesterenkonia</taxon>
    </lineage>
</organism>
<dbReference type="Pfam" id="PF03009">
    <property type="entry name" value="GDPD"/>
    <property type="match status" value="1"/>
</dbReference>
<gene>
    <name evidence="2" type="ORF">GCM10011401_26000</name>
</gene>
<dbReference type="SUPFAM" id="SSF51695">
    <property type="entry name" value="PLC-like phosphodiesterases"/>
    <property type="match status" value="1"/>
</dbReference>
<dbReference type="RefSeq" id="WP_188686527.1">
    <property type="nucleotide sequence ID" value="NZ_BMIS01000015.1"/>
</dbReference>
<keyword evidence="3" id="KW-1185">Reference proteome</keyword>
<dbReference type="AlphaFoldDB" id="A0A917ET98"/>
<feature type="domain" description="GP-PDE" evidence="1">
    <location>
        <begin position="9"/>
        <end position="244"/>
    </location>
</feature>
<dbReference type="PROSITE" id="PS51704">
    <property type="entry name" value="GP_PDE"/>
    <property type="match status" value="1"/>
</dbReference>
<dbReference type="PANTHER" id="PTHR46211">
    <property type="entry name" value="GLYCEROPHOSPHORYL DIESTER PHOSPHODIESTERASE"/>
    <property type="match status" value="1"/>
</dbReference>
<dbReference type="GO" id="GO:0006629">
    <property type="term" value="P:lipid metabolic process"/>
    <property type="evidence" value="ECO:0007669"/>
    <property type="project" value="InterPro"/>
</dbReference>
<dbReference type="EMBL" id="BMIS01000015">
    <property type="protein sequence ID" value="GGE77473.1"/>
    <property type="molecule type" value="Genomic_DNA"/>
</dbReference>
<reference evidence="2" key="1">
    <citation type="journal article" date="2014" name="Int. J. Syst. Evol. Microbiol.">
        <title>Complete genome sequence of Corynebacterium casei LMG S-19264T (=DSM 44701T), isolated from a smear-ripened cheese.</title>
        <authorList>
            <consortium name="US DOE Joint Genome Institute (JGI-PGF)"/>
            <person name="Walter F."/>
            <person name="Albersmeier A."/>
            <person name="Kalinowski J."/>
            <person name="Ruckert C."/>
        </authorList>
    </citation>
    <scope>NUCLEOTIDE SEQUENCE</scope>
    <source>
        <strain evidence="2">CGMCC 1.15388</strain>
    </source>
</reference>
<dbReference type="InterPro" id="IPR030395">
    <property type="entry name" value="GP_PDE_dom"/>
</dbReference>
<comment type="caution">
    <text evidence="2">The sequence shown here is derived from an EMBL/GenBank/DDBJ whole genome shotgun (WGS) entry which is preliminary data.</text>
</comment>
<dbReference type="Gene3D" id="3.20.20.190">
    <property type="entry name" value="Phosphatidylinositol (PI) phosphodiesterase"/>
    <property type="match status" value="1"/>
</dbReference>
<evidence type="ECO:0000313" key="2">
    <source>
        <dbReference type="EMBL" id="GGE77473.1"/>
    </source>
</evidence>
<evidence type="ECO:0000313" key="3">
    <source>
        <dbReference type="Proteomes" id="UP000633136"/>
    </source>
</evidence>
<reference evidence="2" key="2">
    <citation type="submission" date="2020-09" db="EMBL/GenBank/DDBJ databases">
        <authorList>
            <person name="Sun Q."/>
            <person name="Zhou Y."/>
        </authorList>
    </citation>
    <scope>NUCLEOTIDE SEQUENCE</scope>
    <source>
        <strain evidence="2">CGMCC 1.15388</strain>
    </source>
</reference>
<dbReference type="Proteomes" id="UP000633136">
    <property type="component" value="Unassembled WGS sequence"/>
</dbReference>
<dbReference type="InterPro" id="IPR017946">
    <property type="entry name" value="PLC-like_Pdiesterase_TIM-brl"/>
</dbReference>
<dbReference type="GO" id="GO:0008081">
    <property type="term" value="F:phosphoric diester hydrolase activity"/>
    <property type="evidence" value="ECO:0007669"/>
    <property type="project" value="InterPro"/>
</dbReference>
<proteinExistence type="predicted"/>
<name>A0A917ET98_9MICC</name>